<dbReference type="SUPFAM" id="SSF52949">
    <property type="entry name" value="Macro domain-like"/>
    <property type="match status" value="1"/>
</dbReference>
<dbReference type="EMBL" id="JAPFRF010000002">
    <property type="protein sequence ID" value="KAJ7341624.1"/>
    <property type="molecule type" value="Genomic_DNA"/>
</dbReference>
<evidence type="ECO:0000313" key="2">
    <source>
        <dbReference type="EMBL" id="KAJ7341624.1"/>
    </source>
</evidence>
<organism evidence="2 3">
    <name type="scientific">Phrynocephalus forsythii</name>
    <dbReference type="NCBI Taxonomy" id="171643"/>
    <lineage>
        <taxon>Eukaryota</taxon>
        <taxon>Metazoa</taxon>
        <taxon>Chordata</taxon>
        <taxon>Craniata</taxon>
        <taxon>Vertebrata</taxon>
        <taxon>Euteleostomi</taxon>
        <taxon>Lepidosauria</taxon>
        <taxon>Squamata</taxon>
        <taxon>Bifurcata</taxon>
        <taxon>Unidentata</taxon>
        <taxon>Episquamata</taxon>
        <taxon>Toxicofera</taxon>
        <taxon>Iguania</taxon>
        <taxon>Acrodonta</taxon>
        <taxon>Agamidae</taxon>
        <taxon>Agaminae</taxon>
        <taxon>Phrynocephalus</taxon>
    </lineage>
</organism>
<dbReference type="Proteomes" id="UP001142489">
    <property type="component" value="Unassembled WGS sequence"/>
</dbReference>
<name>A0A9Q0Y3A9_9SAUR</name>
<dbReference type="AlphaFoldDB" id="A0A9Q0Y3A9"/>
<dbReference type="InterPro" id="IPR002589">
    <property type="entry name" value="Macro_dom"/>
</dbReference>
<comment type="caution">
    <text evidence="2">The sequence shown here is derived from an EMBL/GenBank/DDBJ whole genome shotgun (WGS) entry which is preliminary data.</text>
</comment>
<accession>A0A9Q0Y3A9</accession>
<dbReference type="Gene3D" id="3.40.220.10">
    <property type="entry name" value="Leucine Aminopeptidase, subunit E, domain 1"/>
    <property type="match status" value="1"/>
</dbReference>
<evidence type="ECO:0000313" key="3">
    <source>
        <dbReference type="Proteomes" id="UP001142489"/>
    </source>
</evidence>
<proteinExistence type="predicted"/>
<sequence>MEEGSKFSCQDWMNTQQGREEQRAWLVSREAGRDVIHTVGPIARGHISDSHKEDLAKCYKASLKLAKENLIRSIALLIMDYINVSLQVRPKTEQENP</sequence>
<dbReference type="Pfam" id="PF01661">
    <property type="entry name" value="Macro"/>
    <property type="match status" value="1"/>
</dbReference>
<evidence type="ECO:0000259" key="1">
    <source>
        <dbReference type="Pfam" id="PF01661"/>
    </source>
</evidence>
<gene>
    <name evidence="2" type="ORF">JRQ81_005949</name>
</gene>
<keyword evidence="3" id="KW-1185">Reference proteome</keyword>
<protein>
    <recommendedName>
        <fullName evidence="1">Macro domain-containing protein</fullName>
    </recommendedName>
</protein>
<dbReference type="InterPro" id="IPR043472">
    <property type="entry name" value="Macro_dom-like"/>
</dbReference>
<feature type="domain" description="Macro" evidence="1">
    <location>
        <begin position="33"/>
        <end position="76"/>
    </location>
</feature>
<dbReference type="OrthoDB" id="6133115at2759"/>
<reference evidence="2" key="1">
    <citation type="journal article" date="2023" name="DNA Res.">
        <title>Chromosome-level genome assembly of Phrynocephalus forsythii using third-generation DNA sequencing and Hi-C analysis.</title>
        <authorList>
            <person name="Qi Y."/>
            <person name="Zhao W."/>
            <person name="Zhao Y."/>
            <person name="Niu C."/>
            <person name="Cao S."/>
            <person name="Zhang Y."/>
        </authorList>
    </citation>
    <scope>NUCLEOTIDE SEQUENCE</scope>
    <source>
        <tissue evidence="2">Muscle</tissue>
    </source>
</reference>